<proteinExistence type="predicted"/>
<accession>A0AA42CWE7</accession>
<dbReference type="AlphaFoldDB" id="A0AA42CWE7"/>
<dbReference type="EMBL" id="JANFAV010000031">
    <property type="protein sequence ID" value="MCW6537738.1"/>
    <property type="molecule type" value="Genomic_DNA"/>
</dbReference>
<gene>
    <name evidence="2" type="ORF">NEE01_23435</name>
</gene>
<dbReference type="Proteomes" id="UP001165565">
    <property type="component" value="Unassembled WGS sequence"/>
</dbReference>
<name>A0AA42CWE7_9SPHN</name>
<keyword evidence="3" id="KW-1185">Reference proteome</keyword>
<sequence length="133" mass="13995">MAAVPAGDKGETLVDRLGAKLEIDVAGPTATNYFDRISKRAILAHLEAIGGKALASRYDASKKHDLASSAEKIFAGSLPVEPEFCDAALAWIPDVMRFSHAIEASDPVEHTPELASAGEVGKADPEEPLTRAA</sequence>
<evidence type="ECO:0000313" key="2">
    <source>
        <dbReference type="EMBL" id="MCW6537738.1"/>
    </source>
</evidence>
<dbReference type="RefSeq" id="WP_265271939.1">
    <property type="nucleotide sequence ID" value="NZ_JANFAV010000031.1"/>
</dbReference>
<reference evidence="2" key="1">
    <citation type="submission" date="2022-06" db="EMBL/GenBank/DDBJ databases">
        <title>Sphingomonas sp. nov. isolated from rhizosphere soil of tomato.</title>
        <authorList>
            <person name="Dong H."/>
            <person name="Gao R."/>
        </authorList>
    </citation>
    <scope>NUCLEOTIDE SEQUENCE</scope>
    <source>
        <strain evidence="2">MMSM24</strain>
    </source>
</reference>
<evidence type="ECO:0000256" key="1">
    <source>
        <dbReference type="SAM" id="MobiDB-lite"/>
    </source>
</evidence>
<protein>
    <submittedName>
        <fullName evidence="2">Uncharacterized protein</fullName>
    </submittedName>
</protein>
<organism evidence="2 3">
    <name type="scientific">Sphingomonas lycopersici</name>
    <dbReference type="NCBI Taxonomy" id="2951807"/>
    <lineage>
        <taxon>Bacteria</taxon>
        <taxon>Pseudomonadati</taxon>
        <taxon>Pseudomonadota</taxon>
        <taxon>Alphaproteobacteria</taxon>
        <taxon>Sphingomonadales</taxon>
        <taxon>Sphingomonadaceae</taxon>
        <taxon>Sphingomonas</taxon>
    </lineage>
</organism>
<evidence type="ECO:0000313" key="3">
    <source>
        <dbReference type="Proteomes" id="UP001165565"/>
    </source>
</evidence>
<comment type="caution">
    <text evidence="2">The sequence shown here is derived from an EMBL/GenBank/DDBJ whole genome shotgun (WGS) entry which is preliminary data.</text>
</comment>
<feature type="region of interest" description="Disordered" evidence="1">
    <location>
        <begin position="107"/>
        <end position="133"/>
    </location>
</feature>
<feature type="compositionally biased region" description="Basic and acidic residues" evidence="1">
    <location>
        <begin position="121"/>
        <end position="133"/>
    </location>
</feature>